<protein>
    <submittedName>
        <fullName evidence="10">G_PROTEIN_RECEP_F2_4 domain-containing protein</fullName>
    </submittedName>
</protein>
<dbReference type="PANTHER" id="PTHR47767:SF1">
    <property type="entry name" value="ADHESION G PROTEIN-COUPLED RECEPTOR G7"/>
    <property type="match status" value="1"/>
</dbReference>
<dbReference type="Proteomes" id="UP000095287">
    <property type="component" value="Unplaced"/>
</dbReference>
<sequence length="1505" mass="165608">MHPPWLLSVFTVFHFAVGAPSRCSEFSIYLHENRRGDQIWADVVVRAYSPTEILVGLRWFKTTGSADIYSMWTESSYQRGDITVIDEESWPITGFEKTQMLVPIKAQDHQFSISINSSLGYTTFFDYSFVTGKPQIGIPDRSCLHNSGKDYDACVCCEKEEPTSFCPQVVDNEPMACEQFQNTFELFNLSGFFYGVYRFDKEGYFQTQEMDIFNNPMGLLFQSTVFFDGNEARPVDHGCKANCLYKLPDNILSIMHIAVQIRFIGIPVNNVAEFYMNSQQQLYRSGRMSYSDMYTPLNPCSESKGHCLCCYNFMADTKCRDPNGHLPTPPIEINSTVIMTPTTRKGTHPTLTTSGTMPSSSVATSTGTTLTTGKTTTPTRITTTTGYISPTAPSSTSPPSTTTSTIITASTSTTETTRWLTTSTVASTSTSSTRSTTTTTTLRPTSTLAVLSTTNLPTTTTKSSPRPTSTSTTSTNIPTTTVTTTTLTPRRSTTTMTPSSTTNSKAATPSSTLTTPTPKLTTTTATTLKSTTNWPTSTLKPITTSITEKSRMSPTISTTTATESTTTGRPVTTTKTIIESPTSTAASTTTLRTTTRPTVTMAPTTITQSTTAQTKPTTVRVTTTFRPASSSIAASSRTTTTTRTTTTSTNRLTSSLTPTTVTVPTTLSSSSPSTVSPTTSTNPTVVATTTALPTVSHRSTTTIPATTVTSTTTEATSVTSRTSTITTTTISPISLQPKTTPHCEIDNDYGENVHTDRTNSALFTTTKAQTPSSLSTSHIITWKSSTHLNNTSSTSHWSTKQPPKTTAKNNLQTSTVSVHNSLSTVTGTSLTPPYSSKTYFASTTSTSEVTENVTTTATTTTTESPSCMSSPACSSLYNITHIPITPLTVEHILRNVTRNIGHRSVNLTGDEIYYLSIIIQRIAQSGPLTDKIVDEVATVIDLTLEAQQDQFAESDKHARGSTERILDSIDIVLRNSNSSVKYLTGNNLALAAHNPDCSGLTTEDEGLADYRTRFDIVSRDVEKATNPSASISIPLNTICSANVDRVSYVIYRNTKLFVPVSQQPKRRRRSVSSQDEVTPPPKNRCKHGKFMNDGRVLSATALKKAQESYEKVSMYKDDANGTEATMAVITYSNIDKLEPLHGKFGVSWWKDASYWSGDLCVVQTVTGGYEARCTHLTDFTLIVDGLLTEPCLCDSNLVVLGYVMGSFSLLGLIFLSVLYSSNYSKLLRDMEIIRKLRGNPSATADDAVSVLYIVTMLAFYLSFTFFSDKTIAGSACNTLAGVNYWLLLSCLSFTMCQALRTLRVFAWSSFMEKMLYYVTRDYIVIGFSYVISSLVVLTFAVTITDFFKRNDDYCWIRPDWVIVSVVVPLSILVVCGFICFALIILRLFPNLLKRDSSRSSSRAIHRTKNHLKRKIVAILLMQFTLGIPWVFQYLTLFAPQVTAWHYLFTIVNGSQGVTLFLLYLYRRILLQRQKRQSKKLASLHTSSRGREERQRAQSEFYQHFD</sequence>
<evidence type="ECO:0000256" key="1">
    <source>
        <dbReference type="ARBA" id="ARBA00004141"/>
    </source>
</evidence>
<feature type="region of interest" description="Disordered" evidence="5">
    <location>
        <begin position="341"/>
        <end position="404"/>
    </location>
</feature>
<dbReference type="GO" id="GO:0016020">
    <property type="term" value="C:membrane"/>
    <property type="evidence" value="ECO:0007669"/>
    <property type="project" value="UniProtKB-SubCell"/>
</dbReference>
<evidence type="ECO:0000256" key="6">
    <source>
        <dbReference type="SAM" id="Phobius"/>
    </source>
</evidence>
<evidence type="ECO:0000256" key="2">
    <source>
        <dbReference type="ARBA" id="ARBA00022692"/>
    </source>
</evidence>
<feature type="transmembrane region" description="Helical" evidence="6">
    <location>
        <begin position="1361"/>
        <end position="1388"/>
    </location>
</feature>
<dbReference type="Gene3D" id="1.20.1070.10">
    <property type="entry name" value="Rhodopsin 7-helix transmembrane proteins"/>
    <property type="match status" value="1"/>
</dbReference>
<evidence type="ECO:0000256" key="7">
    <source>
        <dbReference type="SAM" id="SignalP"/>
    </source>
</evidence>
<name>A0A1I7ZQL9_9BILA</name>
<evidence type="ECO:0000313" key="9">
    <source>
        <dbReference type="Proteomes" id="UP000095287"/>
    </source>
</evidence>
<keyword evidence="4 6" id="KW-0472">Membrane</keyword>
<feature type="transmembrane region" description="Helical" evidence="6">
    <location>
        <begin position="1415"/>
        <end position="1431"/>
    </location>
</feature>
<proteinExistence type="predicted"/>
<feature type="transmembrane region" description="Helical" evidence="6">
    <location>
        <begin position="1199"/>
        <end position="1221"/>
    </location>
</feature>
<evidence type="ECO:0000313" key="10">
    <source>
        <dbReference type="WBParaSite" id="L893_g28837.t1"/>
    </source>
</evidence>
<comment type="subcellular location">
    <subcellularLocation>
        <location evidence="1">Membrane</location>
        <topology evidence="1">Multi-pass membrane protein</topology>
    </subcellularLocation>
</comment>
<dbReference type="PANTHER" id="PTHR47767">
    <property type="entry name" value="ADHESION G PROTEIN-COUPLED RECEPTOR G7"/>
    <property type="match status" value="1"/>
</dbReference>
<feature type="transmembrane region" description="Helical" evidence="6">
    <location>
        <begin position="1322"/>
        <end position="1341"/>
    </location>
</feature>
<keyword evidence="3 6" id="KW-1133">Transmembrane helix</keyword>
<feature type="region of interest" description="Disordered" evidence="5">
    <location>
        <begin position="628"/>
        <end position="723"/>
    </location>
</feature>
<feature type="transmembrane region" description="Helical" evidence="6">
    <location>
        <begin position="1443"/>
        <end position="1465"/>
    </location>
</feature>
<evidence type="ECO:0000256" key="5">
    <source>
        <dbReference type="SAM" id="MobiDB-lite"/>
    </source>
</evidence>
<feature type="compositionally biased region" description="Low complexity" evidence="5">
    <location>
        <begin position="553"/>
        <end position="597"/>
    </location>
</feature>
<feature type="region of interest" description="Disordered" evidence="5">
    <location>
        <begin position="788"/>
        <end position="808"/>
    </location>
</feature>
<feature type="compositionally biased region" description="Polar residues" evidence="5">
    <location>
        <begin position="341"/>
        <end position="363"/>
    </location>
</feature>
<dbReference type="GO" id="GO:0007166">
    <property type="term" value="P:cell surface receptor signaling pathway"/>
    <property type="evidence" value="ECO:0007669"/>
    <property type="project" value="InterPro"/>
</dbReference>
<accession>A0A1I7ZQL9</accession>
<evidence type="ECO:0000256" key="4">
    <source>
        <dbReference type="ARBA" id="ARBA00023136"/>
    </source>
</evidence>
<feature type="transmembrane region" description="Helical" evidence="6">
    <location>
        <begin position="1242"/>
        <end position="1263"/>
    </location>
</feature>
<feature type="region of interest" description="Disordered" evidence="5">
    <location>
        <begin position="423"/>
        <end position="520"/>
    </location>
</feature>
<reference evidence="10" key="1">
    <citation type="submission" date="2016-11" db="UniProtKB">
        <authorList>
            <consortium name="WormBaseParasite"/>
        </authorList>
    </citation>
    <scope>IDENTIFICATION</scope>
</reference>
<feature type="transmembrane region" description="Helical" evidence="6">
    <location>
        <begin position="1283"/>
        <end position="1302"/>
    </location>
</feature>
<feature type="domain" description="G-protein coupled receptors family 2 profile 2" evidence="8">
    <location>
        <begin position="1197"/>
        <end position="1467"/>
    </location>
</feature>
<dbReference type="WBParaSite" id="L893_g28837.t1">
    <property type="protein sequence ID" value="L893_g28837.t1"/>
    <property type="gene ID" value="L893_g28837"/>
</dbReference>
<keyword evidence="7" id="KW-0732">Signal</keyword>
<evidence type="ECO:0000256" key="3">
    <source>
        <dbReference type="ARBA" id="ARBA00022989"/>
    </source>
</evidence>
<keyword evidence="9" id="KW-1185">Reference proteome</keyword>
<organism evidence="9 10">
    <name type="scientific">Steinernema glaseri</name>
    <dbReference type="NCBI Taxonomy" id="37863"/>
    <lineage>
        <taxon>Eukaryota</taxon>
        <taxon>Metazoa</taxon>
        <taxon>Ecdysozoa</taxon>
        <taxon>Nematoda</taxon>
        <taxon>Chromadorea</taxon>
        <taxon>Rhabditida</taxon>
        <taxon>Tylenchina</taxon>
        <taxon>Panagrolaimomorpha</taxon>
        <taxon>Strongyloidoidea</taxon>
        <taxon>Steinernematidae</taxon>
        <taxon>Steinernema</taxon>
    </lineage>
</organism>
<evidence type="ECO:0000259" key="8">
    <source>
        <dbReference type="PROSITE" id="PS50261"/>
    </source>
</evidence>
<feature type="region of interest" description="Disordered" evidence="5">
    <location>
        <begin position="1481"/>
        <end position="1505"/>
    </location>
</feature>
<feature type="chain" id="PRO_5009313787" evidence="7">
    <location>
        <begin position="19"/>
        <end position="1505"/>
    </location>
</feature>
<feature type="region of interest" description="Disordered" evidence="5">
    <location>
        <begin position="547"/>
        <end position="597"/>
    </location>
</feature>
<feature type="region of interest" description="Disordered" evidence="5">
    <location>
        <begin position="1061"/>
        <end position="1084"/>
    </location>
</feature>
<dbReference type="GO" id="GO:0004888">
    <property type="term" value="F:transmembrane signaling receptor activity"/>
    <property type="evidence" value="ECO:0007669"/>
    <property type="project" value="InterPro"/>
</dbReference>
<dbReference type="InterPro" id="IPR017981">
    <property type="entry name" value="GPCR_2-like_7TM"/>
</dbReference>
<dbReference type="PROSITE" id="PS50261">
    <property type="entry name" value="G_PROTEIN_RECEP_F2_4"/>
    <property type="match status" value="1"/>
</dbReference>
<feature type="compositionally biased region" description="Low complexity" evidence="5">
    <location>
        <begin position="788"/>
        <end position="799"/>
    </location>
</feature>
<feature type="compositionally biased region" description="Low complexity" evidence="5">
    <location>
        <begin position="364"/>
        <end position="404"/>
    </location>
</feature>
<keyword evidence="2 6" id="KW-0812">Transmembrane</keyword>
<feature type="compositionally biased region" description="Basic and acidic residues" evidence="5">
    <location>
        <begin position="1488"/>
        <end position="1505"/>
    </location>
</feature>
<dbReference type="InterPro" id="IPR053066">
    <property type="entry name" value="ADGR_G7"/>
</dbReference>
<feature type="signal peptide" evidence="7">
    <location>
        <begin position="1"/>
        <end position="18"/>
    </location>
</feature>